<evidence type="ECO:0000256" key="2">
    <source>
        <dbReference type="ARBA" id="ARBA00012438"/>
    </source>
</evidence>
<dbReference type="PROSITE" id="PS50112">
    <property type="entry name" value="PAS"/>
    <property type="match status" value="1"/>
</dbReference>
<dbReference type="PANTHER" id="PTHR43047">
    <property type="entry name" value="TWO-COMPONENT HISTIDINE PROTEIN KINASE"/>
    <property type="match status" value="1"/>
</dbReference>
<dbReference type="InterPro" id="IPR005467">
    <property type="entry name" value="His_kinase_dom"/>
</dbReference>
<dbReference type="Pfam" id="PF08447">
    <property type="entry name" value="PAS_3"/>
    <property type="match status" value="1"/>
</dbReference>
<accession>A0A1D9GHQ5</accession>
<dbReference type="Gene3D" id="3.30.450.40">
    <property type="match status" value="1"/>
</dbReference>
<dbReference type="Gene3D" id="3.30.450.20">
    <property type="entry name" value="PAS domain"/>
    <property type="match status" value="2"/>
</dbReference>
<dbReference type="KEGG" id="msq:BKP64_02715"/>
<dbReference type="Gene3D" id="2.10.70.100">
    <property type="match status" value="1"/>
</dbReference>
<evidence type="ECO:0000256" key="6">
    <source>
        <dbReference type="ARBA" id="ARBA00023012"/>
    </source>
</evidence>
<dbReference type="InterPro" id="IPR003018">
    <property type="entry name" value="GAF"/>
</dbReference>
<reference evidence="12 13" key="1">
    <citation type="submission" date="2016-10" db="EMBL/GenBank/DDBJ databases">
        <title>Marinobacter salinus sp. nov., a moderately halophilic bacterium isolated from a tidal flat environment.</title>
        <authorList>
            <person name="Park S.-J."/>
        </authorList>
    </citation>
    <scope>NUCLEOTIDE SEQUENCE [LARGE SCALE GENOMIC DNA]</scope>
    <source>
        <strain evidence="12 13">Hb8</strain>
    </source>
</reference>
<dbReference type="NCBIfam" id="TIGR00229">
    <property type="entry name" value="sensory_box"/>
    <property type="match status" value="2"/>
</dbReference>
<dbReference type="Gene3D" id="3.30.565.10">
    <property type="entry name" value="Histidine kinase-like ATPase, C-terminal domain"/>
    <property type="match status" value="1"/>
</dbReference>
<name>A0A1D9GHQ5_9GAMM</name>
<dbReference type="CDD" id="cd00130">
    <property type="entry name" value="PAS"/>
    <property type="match status" value="2"/>
</dbReference>
<dbReference type="FunFam" id="1.10.287.130:FF:000001">
    <property type="entry name" value="Two-component sensor histidine kinase"/>
    <property type="match status" value="1"/>
</dbReference>
<evidence type="ECO:0000256" key="7">
    <source>
        <dbReference type="PROSITE-ProRule" id="PRU00169"/>
    </source>
</evidence>
<dbReference type="GO" id="GO:0005886">
    <property type="term" value="C:plasma membrane"/>
    <property type="evidence" value="ECO:0007669"/>
    <property type="project" value="TreeGrafter"/>
</dbReference>
<dbReference type="CDD" id="cd00082">
    <property type="entry name" value="HisKA"/>
    <property type="match status" value="1"/>
</dbReference>
<dbReference type="InterPro" id="IPR001610">
    <property type="entry name" value="PAC"/>
</dbReference>
<dbReference type="Pfam" id="PF13426">
    <property type="entry name" value="PAS_9"/>
    <property type="match status" value="1"/>
</dbReference>
<dbReference type="InterPro" id="IPR035965">
    <property type="entry name" value="PAS-like_dom_sf"/>
</dbReference>
<dbReference type="PROSITE" id="PS50113">
    <property type="entry name" value="PAC"/>
    <property type="match status" value="2"/>
</dbReference>
<keyword evidence="5" id="KW-0418">Kinase</keyword>
<dbReference type="SMART" id="SM00388">
    <property type="entry name" value="HisKA"/>
    <property type="match status" value="1"/>
</dbReference>
<dbReference type="InterPro" id="IPR029016">
    <property type="entry name" value="GAF-like_dom_sf"/>
</dbReference>
<dbReference type="InterPro" id="IPR003594">
    <property type="entry name" value="HATPase_dom"/>
</dbReference>
<evidence type="ECO:0000313" key="12">
    <source>
        <dbReference type="EMBL" id="AOY87178.1"/>
    </source>
</evidence>
<dbReference type="SMART" id="SM00086">
    <property type="entry name" value="PAC"/>
    <property type="match status" value="2"/>
</dbReference>
<dbReference type="SUPFAM" id="SSF52172">
    <property type="entry name" value="CheY-like"/>
    <property type="match status" value="2"/>
</dbReference>
<dbReference type="EC" id="2.7.13.3" evidence="2"/>
<comment type="catalytic activity">
    <reaction evidence="1">
        <text>ATP + protein L-histidine = ADP + protein N-phospho-L-histidine.</text>
        <dbReference type="EC" id="2.7.13.3"/>
    </reaction>
</comment>
<dbReference type="InterPro" id="IPR013655">
    <property type="entry name" value="PAS_fold_3"/>
</dbReference>
<dbReference type="SUPFAM" id="SSF55781">
    <property type="entry name" value="GAF domain-like"/>
    <property type="match status" value="1"/>
</dbReference>
<keyword evidence="13" id="KW-1185">Reference proteome</keyword>
<feature type="domain" description="Histidine kinase" evidence="8">
    <location>
        <begin position="830"/>
        <end position="1046"/>
    </location>
</feature>
<sequence>MPAMNAVRGNSAPDMWLVDADSFEKKSLRETLKELLGAQSDAAVPVVAMGKSISLEAAEDAIDAGVRRFLTKPATSRILADTCRELGIFNASLTRSLLVLEDRDTVYETLRRDLSEQPIQAIRATDTRSLLDLLINHDTDAVLLSHCPCETNFTDISALLRFFPGGSVRPIIFIAGEVPDSELKSCLVQGQAHIYCVDYPNLSRFLLELWSQQASRKAPGGRIYDILHEREQEHLALNHHAIVSKTNDKGQITEVNQRFCDISQYSEQELLGNNHRILKSHHHSPEFYQELWETISSGDVWRGEICNRAKDGSLYWVSSTIVPFLGNNKRPYQYIAIRKDITHVKKVEQDIALQSKLASLVSEVSAGILSGHWADVHETLSTALKPLSEFLGISHISIRIHRTDQVLAPWENVASDVCQSPTISISGVTECAAVPLQVDHQSLETTLWAHETELGSLTLCTKGGRLAEIFSEQGLINVLGNVISHSLVRWISEFHQERSRERLRRAQSFANIGTWEWNLENDELFWTERVPMLFGYPEGELETSFENFVAAIHPDDRAKVQLAIQASIDHDAPYQIEHRVIWPDRTVRWLLETGAIVRGTDGTAKQMLGVVEDITAMRETKQQLSRQTMLLNMLHDSLTAFVLEGKFSATLDSMLKSLLELTGSEFGFLAEVLFSAENSPFLRIQSITDISWGPESAEMYSRVGTDKFEFHDLDNALGACIREREIITIDESQSEGLFTGLPDGHPKIRTLLSVPIFIGSELVGTFALANRPSGYDSSIIEFLGPFMATYGVIINSQRMLDMEEVNRKSLVRAKLRADQANRAKSEFLSNMSHELRTPLNAIQGFGQLLQSDLKLNEDQQDSISEILSASTHLLALINEVLDLAKIESGKLELSLENVPVSLVVHNALILIKHSAEKRGLTVTTRGIEHLHVTADWTRLKQALLNLLSNAVKYNRLDGSILIEARLYQESWIDIQVSDTGHGIPESRIPDLFQPFNRLGAELSHIEGTGIGLSLTKQMVELMGGSIGVSSKVGKGSTFWIRLPAECRDTYTSASPTLCLSSSSDGIPDKLQENKRTILYIEDNPANLKLVERIIKRQPRFALVSAISASDGLRLAKNYSPDLILVDINLPDMDGYALLDQLKSVEKLSERPMLALTANAMRNDMQMGRSAGFDDYLTKPINIDELMNTLERYLG</sequence>
<dbReference type="SUPFAM" id="SSF55785">
    <property type="entry name" value="PYP-like sensor domain (PAS domain)"/>
    <property type="match status" value="2"/>
</dbReference>
<feature type="domain" description="PAS" evidence="10">
    <location>
        <begin position="499"/>
        <end position="571"/>
    </location>
</feature>
<feature type="domain" description="Response regulatory" evidence="9">
    <location>
        <begin position="1"/>
        <end position="87"/>
    </location>
</feature>
<dbReference type="EMBL" id="CP017715">
    <property type="protein sequence ID" value="AOY87178.1"/>
    <property type="molecule type" value="Genomic_DNA"/>
</dbReference>
<evidence type="ECO:0000256" key="5">
    <source>
        <dbReference type="ARBA" id="ARBA00022777"/>
    </source>
</evidence>
<dbReference type="PRINTS" id="PR00344">
    <property type="entry name" value="BCTRLSENSOR"/>
</dbReference>
<dbReference type="Gene3D" id="3.40.50.2300">
    <property type="match status" value="2"/>
</dbReference>
<evidence type="ECO:0000259" key="10">
    <source>
        <dbReference type="PROSITE" id="PS50112"/>
    </source>
</evidence>
<dbReference type="SUPFAM" id="SSF47384">
    <property type="entry name" value="Homodimeric domain of signal transducing histidine kinase"/>
    <property type="match status" value="1"/>
</dbReference>
<dbReference type="SMART" id="SM00091">
    <property type="entry name" value="PAS"/>
    <property type="match status" value="2"/>
</dbReference>
<dbReference type="SMART" id="SM00448">
    <property type="entry name" value="REC"/>
    <property type="match status" value="1"/>
</dbReference>
<dbReference type="Pfam" id="PF00072">
    <property type="entry name" value="Response_reg"/>
    <property type="match status" value="1"/>
</dbReference>
<protein>
    <recommendedName>
        <fullName evidence="2">histidine kinase</fullName>
        <ecNumber evidence="2">2.7.13.3</ecNumber>
    </recommendedName>
</protein>
<feature type="domain" description="Response regulatory" evidence="9">
    <location>
        <begin position="1076"/>
        <end position="1193"/>
    </location>
</feature>
<dbReference type="InterPro" id="IPR004358">
    <property type="entry name" value="Sig_transdc_His_kin-like_C"/>
</dbReference>
<dbReference type="InterPro" id="IPR003661">
    <property type="entry name" value="HisK_dim/P_dom"/>
</dbReference>
<gene>
    <name evidence="12" type="ORF">BKP64_02715</name>
</gene>
<proteinExistence type="predicted"/>
<organism evidence="12 13">
    <name type="scientific">Marinobacter salinus</name>
    <dbReference type="NCBI Taxonomy" id="1874317"/>
    <lineage>
        <taxon>Bacteria</taxon>
        <taxon>Pseudomonadati</taxon>
        <taxon>Pseudomonadota</taxon>
        <taxon>Gammaproteobacteria</taxon>
        <taxon>Pseudomonadales</taxon>
        <taxon>Marinobacteraceae</taxon>
        <taxon>Marinobacter</taxon>
    </lineage>
</organism>
<dbReference type="AlphaFoldDB" id="A0A1D9GHQ5"/>
<keyword evidence="3 7" id="KW-0597">Phosphoprotein</keyword>
<evidence type="ECO:0000256" key="4">
    <source>
        <dbReference type="ARBA" id="ARBA00022679"/>
    </source>
</evidence>
<evidence type="ECO:0000259" key="9">
    <source>
        <dbReference type="PROSITE" id="PS50110"/>
    </source>
</evidence>
<dbReference type="Pfam" id="PF00512">
    <property type="entry name" value="HisKA"/>
    <property type="match status" value="1"/>
</dbReference>
<keyword evidence="4" id="KW-0808">Transferase</keyword>
<feature type="domain" description="PAC" evidence="11">
    <location>
        <begin position="301"/>
        <end position="353"/>
    </location>
</feature>
<dbReference type="PANTHER" id="PTHR43047:SF72">
    <property type="entry name" value="OSMOSENSING HISTIDINE PROTEIN KINASE SLN1"/>
    <property type="match status" value="1"/>
</dbReference>
<dbReference type="Pfam" id="PF13185">
    <property type="entry name" value="GAF_2"/>
    <property type="match status" value="1"/>
</dbReference>
<dbReference type="InterPro" id="IPR000014">
    <property type="entry name" value="PAS"/>
</dbReference>
<dbReference type="Gene3D" id="1.10.287.130">
    <property type="match status" value="1"/>
</dbReference>
<dbReference type="SUPFAM" id="SSF55874">
    <property type="entry name" value="ATPase domain of HSP90 chaperone/DNA topoisomerase II/histidine kinase"/>
    <property type="match status" value="1"/>
</dbReference>
<dbReference type="InterPro" id="IPR036097">
    <property type="entry name" value="HisK_dim/P_sf"/>
</dbReference>
<evidence type="ECO:0000259" key="8">
    <source>
        <dbReference type="PROSITE" id="PS50109"/>
    </source>
</evidence>
<evidence type="ECO:0000256" key="3">
    <source>
        <dbReference type="ARBA" id="ARBA00022553"/>
    </source>
</evidence>
<feature type="domain" description="PAC" evidence="11">
    <location>
        <begin position="574"/>
        <end position="626"/>
    </location>
</feature>
<dbReference type="PROSITE" id="PS50110">
    <property type="entry name" value="RESPONSE_REGULATORY"/>
    <property type="match status" value="2"/>
</dbReference>
<dbReference type="InterPro" id="IPR001789">
    <property type="entry name" value="Sig_transdc_resp-reg_receiver"/>
</dbReference>
<feature type="modified residue" description="4-aspartylphosphate" evidence="7">
    <location>
        <position position="1126"/>
    </location>
</feature>
<dbReference type="GO" id="GO:0000155">
    <property type="term" value="F:phosphorelay sensor kinase activity"/>
    <property type="evidence" value="ECO:0007669"/>
    <property type="project" value="InterPro"/>
</dbReference>
<evidence type="ECO:0000259" key="11">
    <source>
        <dbReference type="PROSITE" id="PS50113"/>
    </source>
</evidence>
<evidence type="ECO:0000256" key="1">
    <source>
        <dbReference type="ARBA" id="ARBA00000085"/>
    </source>
</evidence>
<dbReference type="PROSITE" id="PS50109">
    <property type="entry name" value="HIS_KIN"/>
    <property type="match status" value="1"/>
</dbReference>
<keyword evidence="6" id="KW-0902">Two-component regulatory system</keyword>
<dbReference type="Pfam" id="PF02518">
    <property type="entry name" value="HATPase_c"/>
    <property type="match status" value="1"/>
</dbReference>
<dbReference type="GO" id="GO:0009927">
    <property type="term" value="F:histidine phosphotransfer kinase activity"/>
    <property type="evidence" value="ECO:0007669"/>
    <property type="project" value="TreeGrafter"/>
</dbReference>
<dbReference type="STRING" id="1874317.BKP64_02715"/>
<dbReference type="CDD" id="cd16922">
    <property type="entry name" value="HATPase_EvgS-ArcB-TorS-like"/>
    <property type="match status" value="1"/>
</dbReference>
<evidence type="ECO:0000313" key="13">
    <source>
        <dbReference type="Proteomes" id="UP000177445"/>
    </source>
</evidence>
<feature type="modified residue" description="4-aspartylphosphate" evidence="7">
    <location>
        <position position="19"/>
    </location>
</feature>
<dbReference type="InterPro" id="IPR036890">
    <property type="entry name" value="HATPase_C_sf"/>
</dbReference>
<dbReference type="InterPro" id="IPR011006">
    <property type="entry name" value="CheY-like_superfamily"/>
</dbReference>
<dbReference type="Proteomes" id="UP000177445">
    <property type="component" value="Chromosome"/>
</dbReference>
<dbReference type="InterPro" id="IPR000700">
    <property type="entry name" value="PAS-assoc_C"/>
</dbReference>
<dbReference type="SMART" id="SM00387">
    <property type="entry name" value="HATPase_c"/>
    <property type="match status" value="1"/>
</dbReference>